<dbReference type="EMBL" id="CM039428">
    <property type="protein sequence ID" value="KAI4351034.1"/>
    <property type="molecule type" value="Genomic_DNA"/>
</dbReference>
<dbReference type="Proteomes" id="UP000828941">
    <property type="component" value="Chromosome 3"/>
</dbReference>
<comment type="caution">
    <text evidence="1">The sequence shown here is derived from an EMBL/GenBank/DDBJ whole genome shotgun (WGS) entry which is preliminary data.</text>
</comment>
<sequence>MGKWLLATHSLKWVLLDFMHRCDDVRAFKQIHAQLLTSGLVSNDLVISKAANFFGKYVNDLDYACNFLKHYDWNLSSFPCNLLISGYAAGEIPWASILVYRWTVRNGFMPDVYTIPAVLKSCAKFSAIAEIRQFHSMAVKMGLWCDIFVQNTLVHVYSISGDCVGATRLFDDMPVRDVVSWTGLISGYVKAGSFNDAVFLFLRMDVEPNVATFVSILVACGKLGYLNLGREIHGLISKSPYREELVVANAVMDMYTKCESLFDAKQIFDELPEKDIISWTSIIGGLVQCQRPEESLDLFYEMLTLGFDPDGIILTSVLSACASLGLLDYGRWVQEYIVHSRIKLDIHLGTALIDMYAKCGCIEMAQQIFNGMPYRNVHTWNAYLGGLAINGNGQEALKRFGEMNESSTRPNEVTFLAILTACCHSGLVDEGRRYFHQMTSQRYNLTPLLEHYGCMVDLLCRAGLVGEALELIKTMPMPPDVQIMGALLSACTTYGNFDFPREMLSSLKELEHQESGVYVLLSNLYASNERWAEVRRVRRLMKEKGINKSPGSSFIRVDGKSHEFLVGDKSHPQSDDIHLLLSMLANQIYLEGHIDTFS</sequence>
<proteinExistence type="predicted"/>
<protein>
    <submittedName>
        <fullName evidence="1">Uncharacterized protein</fullName>
    </submittedName>
</protein>
<evidence type="ECO:0000313" key="1">
    <source>
        <dbReference type="EMBL" id="KAI4351034.1"/>
    </source>
</evidence>
<reference evidence="1 2" key="1">
    <citation type="journal article" date="2022" name="DNA Res.">
        <title>Chromosomal-level genome assembly of the orchid tree Bauhinia variegata (Leguminosae; Cercidoideae) supports the allotetraploid origin hypothesis of Bauhinia.</title>
        <authorList>
            <person name="Zhong Y."/>
            <person name="Chen Y."/>
            <person name="Zheng D."/>
            <person name="Pang J."/>
            <person name="Liu Y."/>
            <person name="Luo S."/>
            <person name="Meng S."/>
            <person name="Qian L."/>
            <person name="Wei D."/>
            <person name="Dai S."/>
            <person name="Zhou R."/>
        </authorList>
    </citation>
    <scope>NUCLEOTIDE SEQUENCE [LARGE SCALE GENOMIC DNA]</scope>
    <source>
        <strain evidence="1">BV-YZ2020</strain>
    </source>
</reference>
<evidence type="ECO:0000313" key="2">
    <source>
        <dbReference type="Proteomes" id="UP000828941"/>
    </source>
</evidence>
<accession>A0ACB9PT51</accession>
<name>A0ACB9PT51_BAUVA</name>
<keyword evidence="2" id="KW-1185">Reference proteome</keyword>
<organism evidence="1 2">
    <name type="scientific">Bauhinia variegata</name>
    <name type="common">Purple orchid tree</name>
    <name type="synonym">Phanera variegata</name>
    <dbReference type="NCBI Taxonomy" id="167791"/>
    <lineage>
        <taxon>Eukaryota</taxon>
        <taxon>Viridiplantae</taxon>
        <taxon>Streptophyta</taxon>
        <taxon>Embryophyta</taxon>
        <taxon>Tracheophyta</taxon>
        <taxon>Spermatophyta</taxon>
        <taxon>Magnoliopsida</taxon>
        <taxon>eudicotyledons</taxon>
        <taxon>Gunneridae</taxon>
        <taxon>Pentapetalae</taxon>
        <taxon>rosids</taxon>
        <taxon>fabids</taxon>
        <taxon>Fabales</taxon>
        <taxon>Fabaceae</taxon>
        <taxon>Cercidoideae</taxon>
        <taxon>Cercideae</taxon>
        <taxon>Bauhiniinae</taxon>
        <taxon>Bauhinia</taxon>
    </lineage>
</organism>
<gene>
    <name evidence="1" type="ORF">L6164_005423</name>
</gene>